<protein>
    <submittedName>
        <fullName evidence="3">Uncharacterized protein</fullName>
    </submittedName>
</protein>
<feature type="region of interest" description="Disordered" evidence="1">
    <location>
        <begin position="117"/>
        <end position="143"/>
    </location>
</feature>
<keyword evidence="2" id="KW-0812">Transmembrane</keyword>
<accession>A0AA39QPH7</accession>
<reference evidence="3" key="1">
    <citation type="submission" date="2023-06" db="EMBL/GenBank/DDBJ databases">
        <authorList>
            <consortium name="Lawrence Berkeley National Laboratory"/>
            <person name="Ahrendt S."/>
            <person name="Sahu N."/>
            <person name="Indic B."/>
            <person name="Wong-Bajracharya J."/>
            <person name="Merenyi Z."/>
            <person name="Ke H.-M."/>
            <person name="Monk M."/>
            <person name="Kocsube S."/>
            <person name="Drula E."/>
            <person name="Lipzen A."/>
            <person name="Balint B."/>
            <person name="Henrissat B."/>
            <person name="Andreopoulos B."/>
            <person name="Martin F.M."/>
            <person name="Harder C.B."/>
            <person name="Rigling D."/>
            <person name="Ford K.L."/>
            <person name="Foster G.D."/>
            <person name="Pangilinan J."/>
            <person name="Papanicolaou A."/>
            <person name="Barry K."/>
            <person name="LaButti K."/>
            <person name="Viragh M."/>
            <person name="Koriabine M."/>
            <person name="Yan M."/>
            <person name="Riley R."/>
            <person name="Champramary S."/>
            <person name="Plett K.L."/>
            <person name="Tsai I.J."/>
            <person name="Slot J."/>
            <person name="Sipos G."/>
            <person name="Plett J."/>
            <person name="Nagy L.G."/>
            <person name="Grigoriev I.V."/>
        </authorList>
    </citation>
    <scope>NUCLEOTIDE SEQUENCE</scope>
    <source>
        <strain evidence="3">HWK02</strain>
    </source>
</reference>
<evidence type="ECO:0000256" key="1">
    <source>
        <dbReference type="SAM" id="MobiDB-lite"/>
    </source>
</evidence>
<dbReference type="Proteomes" id="UP001175228">
    <property type="component" value="Unassembled WGS sequence"/>
</dbReference>
<organism evidence="3 4">
    <name type="scientific">Armillaria luteobubalina</name>
    <dbReference type="NCBI Taxonomy" id="153913"/>
    <lineage>
        <taxon>Eukaryota</taxon>
        <taxon>Fungi</taxon>
        <taxon>Dikarya</taxon>
        <taxon>Basidiomycota</taxon>
        <taxon>Agaricomycotina</taxon>
        <taxon>Agaricomycetes</taxon>
        <taxon>Agaricomycetidae</taxon>
        <taxon>Agaricales</taxon>
        <taxon>Marasmiineae</taxon>
        <taxon>Physalacriaceae</taxon>
        <taxon>Armillaria</taxon>
    </lineage>
</organism>
<feature type="compositionally biased region" description="Low complexity" evidence="1">
    <location>
        <begin position="117"/>
        <end position="135"/>
    </location>
</feature>
<keyword evidence="2" id="KW-1133">Transmembrane helix</keyword>
<feature type="transmembrane region" description="Helical" evidence="2">
    <location>
        <begin position="17"/>
        <end position="44"/>
    </location>
</feature>
<evidence type="ECO:0000256" key="2">
    <source>
        <dbReference type="SAM" id="Phobius"/>
    </source>
</evidence>
<dbReference type="AlphaFoldDB" id="A0AA39QPH7"/>
<comment type="caution">
    <text evidence="3">The sequence shown here is derived from an EMBL/GenBank/DDBJ whole genome shotgun (WGS) entry which is preliminary data.</text>
</comment>
<sequence>MCIHSSSDASPSDSNNVAASTIVGAVLGGVDGKALLATLLFLLYRRKRLNRPREDAISPSTPDLPMQRPEMLEPDDNTLLRRLEPLRTVCYQSRLSIAPSYYSGGSSDWVHSRDQSTVSATSTTPITRTVPTLKTPQPPSRLSAGMPLVIVKTFEDPRNLMRSRDQPQPF</sequence>
<dbReference type="EMBL" id="JAUEPU010000002">
    <property type="protein sequence ID" value="KAK0505551.1"/>
    <property type="molecule type" value="Genomic_DNA"/>
</dbReference>
<keyword evidence="4" id="KW-1185">Reference proteome</keyword>
<gene>
    <name evidence="3" type="ORF">EDD18DRAFT_1129647</name>
</gene>
<evidence type="ECO:0000313" key="3">
    <source>
        <dbReference type="EMBL" id="KAK0505551.1"/>
    </source>
</evidence>
<keyword evidence="2" id="KW-0472">Membrane</keyword>
<proteinExistence type="predicted"/>
<evidence type="ECO:0000313" key="4">
    <source>
        <dbReference type="Proteomes" id="UP001175228"/>
    </source>
</evidence>
<name>A0AA39QPH7_9AGAR</name>